<dbReference type="RefSeq" id="WP_136665353.1">
    <property type="nucleotide sequence ID" value="NZ_CP173421.1"/>
</dbReference>
<comment type="caution">
    <text evidence="3">The sequence shown here is derived from an EMBL/GenBank/DDBJ whole genome shotgun (WGS) entry which is preliminary data.</text>
</comment>
<dbReference type="AlphaFoldDB" id="A0A4T1ZX93"/>
<proteinExistence type="predicted"/>
<dbReference type="EMBL" id="RFLV01000003">
    <property type="protein sequence ID" value="TIH07526.1"/>
    <property type="molecule type" value="Genomic_DNA"/>
</dbReference>
<feature type="signal peptide" evidence="2">
    <location>
        <begin position="1"/>
        <end position="17"/>
    </location>
</feature>
<dbReference type="Proteomes" id="UP000307541">
    <property type="component" value="Unassembled WGS sequence"/>
</dbReference>
<evidence type="ECO:0000313" key="4">
    <source>
        <dbReference type="Proteomes" id="UP000307541"/>
    </source>
</evidence>
<keyword evidence="1" id="KW-0175">Coiled coil</keyword>
<protein>
    <submittedName>
        <fullName evidence="3">Uncharacterized protein</fullName>
    </submittedName>
</protein>
<sequence>MRSLTAPLLATTLLLSACGLGETAATASLQAEQAAQLQQQAEQLKQQIEAANVQSQKRLDDGY</sequence>
<evidence type="ECO:0000313" key="3">
    <source>
        <dbReference type="EMBL" id="TIH07526.1"/>
    </source>
</evidence>
<keyword evidence="2" id="KW-0732">Signal</keyword>
<reference evidence="3 4" key="1">
    <citation type="submission" date="2018-10" db="EMBL/GenBank/DDBJ databases">
        <title>Pseudomonas leptonychotis sp. nov., isolated from Weddell seals in Antarctica.</title>
        <authorList>
            <person name="Novakova D."/>
            <person name="Svec P."/>
            <person name="Kralova S."/>
            <person name="Kristofova L."/>
            <person name="Zeman M."/>
            <person name="Pantucek R."/>
            <person name="Maslanova I."/>
            <person name="Sedlacek I."/>
        </authorList>
    </citation>
    <scope>NUCLEOTIDE SEQUENCE [LARGE SCALE GENOMIC DNA]</scope>
    <source>
        <strain evidence="3 4">CCM 8849</strain>
    </source>
</reference>
<name>A0A4T1ZX93_9PSED</name>
<gene>
    <name evidence="3" type="ORF">D8779_15315</name>
</gene>
<evidence type="ECO:0000256" key="1">
    <source>
        <dbReference type="SAM" id="Coils"/>
    </source>
</evidence>
<accession>A0A4T1ZX93</accession>
<keyword evidence="4" id="KW-1185">Reference proteome</keyword>
<dbReference type="PROSITE" id="PS51257">
    <property type="entry name" value="PROKAR_LIPOPROTEIN"/>
    <property type="match status" value="1"/>
</dbReference>
<feature type="chain" id="PRO_5020761795" evidence="2">
    <location>
        <begin position="18"/>
        <end position="63"/>
    </location>
</feature>
<feature type="coiled-coil region" evidence="1">
    <location>
        <begin position="27"/>
        <end position="58"/>
    </location>
</feature>
<evidence type="ECO:0000256" key="2">
    <source>
        <dbReference type="SAM" id="SignalP"/>
    </source>
</evidence>
<organism evidence="3 4">
    <name type="scientific">Pseudomonas leptonychotis</name>
    <dbReference type="NCBI Taxonomy" id="2448482"/>
    <lineage>
        <taxon>Bacteria</taxon>
        <taxon>Pseudomonadati</taxon>
        <taxon>Pseudomonadota</taxon>
        <taxon>Gammaproteobacteria</taxon>
        <taxon>Pseudomonadales</taxon>
        <taxon>Pseudomonadaceae</taxon>
        <taxon>Pseudomonas</taxon>
    </lineage>
</organism>